<dbReference type="RefSeq" id="WP_008193986.1">
    <property type="nucleotide sequence ID" value="NZ_CM011002.1"/>
</dbReference>
<evidence type="ECO:0000313" key="3">
    <source>
        <dbReference type="Proteomes" id="UP000004703"/>
    </source>
</evidence>
<dbReference type="InterPro" id="IPR006311">
    <property type="entry name" value="TAT_signal"/>
</dbReference>
<dbReference type="InterPro" id="IPR012368">
    <property type="entry name" value="OxRdtase_Mopterin-bd_su_IorB"/>
</dbReference>
<dbReference type="InterPro" id="IPR046867">
    <property type="entry name" value="AldOxase/xan_DH_MoCoBD2"/>
</dbReference>
<keyword evidence="2" id="KW-0560">Oxidoreductase</keyword>
<dbReference type="InterPro" id="IPR008274">
    <property type="entry name" value="AldOxase/xan_DH_MoCoBD1"/>
</dbReference>
<comment type="caution">
    <text evidence="2">The sequence shown here is derived from an EMBL/GenBank/DDBJ whole genome shotgun (WGS) entry which is preliminary data.</text>
</comment>
<evidence type="ECO:0000259" key="1">
    <source>
        <dbReference type="SMART" id="SM01008"/>
    </source>
</evidence>
<dbReference type="InterPro" id="IPR000674">
    <property type="entry name" value="Ald_Oxase/Xan_DH_a/b"/>
</dbReference>
<dbReference type="PROSITE" id="PS51318">
    <property type="entry name" value="TAT"/>
    <property type="match status" value="1"/>
</dbReference>
<dbReference type="Pfam" id="PF20256">
    <property type="entry name" value="MoCoBD_2"/>
    <property type="match status" value="2"/>
</dbReference>
<dbReference type="SUPFAM" id="SSF56003">
    <property type="entry name" value="Molybdenum cofactor-binding domain"/>
    <property type="match status" value="2"/>
</dbReference>
<dbReference type="AlphaFoldDB" id="A0A5E8H021"/>
<dbReference type="Gene3D" id="3.90.1170.50">
    <property type="entry name" value="Aldehyde oxidase/xanthine dehydrogenase, a/b hammerhead"/>
    <property type="match status" value="1"/>
</dbReference>
<dbReference type="Gene3D" id="3.30.365.10">
    <property type="entry name" value="Aldehyde oxidase/xanthine dehydrogenase, molybdopterin binding domain"/>
    <property type="match status" value="4"/>
</dbReference>
<accession>A0A5E8H021</accession>
<gene>
    <name evidence="2" type="ORF">SADFL11_3082</name>
</gene>
<dbReference type="Proteomes" id="UP000004703">
    <property type="component" value="Chromosome"/>
</dbReference>
<dbReference type="EMBL" id="ACCU02000004">
    <property type="protein sequence ID" value="EEE45793.1"/>
    <property type="molecule type" value="Genomic_DNA"/>
</dbReference>
<evidence type="ECO:0000313" key="2">
    <source>
        <dbReference type="EMBL" id="EEE45793.1"/>
    </source>
</evidence>
<proteinExistence type="predicted"/>
<dbReference type="EC" id="1.3.99.16" evidence="2"/>
<name>A0A5E8H021_ROSAD</name>
<dbReference type="GO" id="GO:0047121">
    <property type="term" value="F:isoquinoline 1-oxidoreductase activity"/>
    <property type="evidence" value="ECO:0007669"/>
    <property type="project" value="UniProtKB-EC"/>
</dbReference>
<dbReference type="SMART" id="SM01008">
    <property type="entry name" value="Ald_Xan_dh_C"/>
    <property type="match status" value="1"/>
</dbReference>
<reference evidence="2 3" key="1">
    <citation type="submission" date="2008-01" db="EMBL/GenBank/DDBJ databases">
        <authorList>
            <person name="Wagner-Dobler I."/>
            <person name="Ferriera S."/>
            <person name="Johnson J."/>
            <person name="Kravitz S."/>
            <person name="Beeson K."/>
            <person name="Sutton G."/>
            <person name="Rogers Y.-H."/>
            <person name="Friedman R."/>
            <person name="Frazier M."/>
            <person name="Venter J.C."/>
        </authorList>
    </citation>
    <scope>NUCLEOTIDE SEQUENCE [LARGE SCALE GENOMIC DNA]</scope>
    <source>
        <strain evidence="3">DSM 17067 / NCIMB 14079 / DFL-11</strain>
    </source>
</reference>
<reference evidence="2 3" key="2">
    <citation type="submission" date="2013-04" db="EMBL/GenBank/DDBJ databases">
        <authorList>
            <person name="Fiebig A."/>
            <person name="Pradella S."/>
            <person name="Wagner-Doebler I."/>
        </authorList>
    </citation>
    <scope>NUCLEOTIDE SEQUENCE [LARGE SCALE GENOMIC DNA]</scope>
    <source>
        <strain evidence="3">DSM 17067 / NCIMB 14079 / DFL-11</strain>
    </source>
</reference>
<organism evidence="2 3">
    <name type="scientific">Roseibium alexandrii (strain DSM 17067 / NCIMB 14079 / DFL-11)</name>
    <name type="common">Labrenzia alexandrii</name>
    <dbReference type="NCBI Taxonomy" id="244592"/>
    <lineage>
        <taxon>Bacteria</taxon>
        <taxon>Pseudomonadati</taxon>
        <taxon>Pseudomonadota</taxon>
        <taxon>Alphaproteobacteria</taxon>
        <taxon>Hyphomicrobiales</taxon>
        <taxon>Stappiaceae</taxon>
        <taxon>Roseibium</taxon>
    </lineage>
</organism>
<dbReference type="InterPro" id="IPR052516">
    <property type="entry name" value="N-heterocyclic_Hydroxylase"/>
</dbReference>
<dbReference type="PANTHER" id="PTHR47495">
    <property type="entry name" value="ALDEHYDE DEHYDROGENASE"/>
    <property type="match status" value="1"/>
</dbReference>
<dbReference type="PANTHER" id="PTHR47495:SF1">
    <property type="entry name" value="BLL3820 PROTEIN"/>
    <property type="match status" value="1"/>
</dbReference>
<dbReference type="PIRSF" id="PIRSF036389">
    <property type="entry name" value="IOR_B"/>
    <property type="match status" value="1"/>
</dbReference>
<protein>
    <submittedName>
        <fullName evidence="2">Aerobic-type carbon monoxide dehydrogenase, large subunit CoxL/CutL-like protein</fullName>
        <ecNumber evidence="2">1.3.99.16</ecNumber>
    </submittedName>
</protein>
<dbReference type="InterPro" id="IPR037165">
    <property type="entry name" value="AldOxase/xan_DH_Mopterin-bd_sf"/>
</dbReference>
<feature type="domain" description="Aldehyde oxidase/xanthine dehydrogenase a/b hammerhead" evidence="1">
    <location>
        <begin position="214"/>
        <end position="292"/>
    </location>
</feature>
<dbReference type="Pfam" id="PF02738">
    <property type="entry name" value="MoCoBD_1"/>
    <property type="match status" value="1"/>
</dbReference>
<sequence length="733" mass="78968">MMTKANEALNISRRGFVKMAAGLSFAIGLGGVSAVRAAASTETSLDVNHWLTIRPDGTISIVFPSTEMGQSSYSTLPQILAEELDANWDDVVIEQLNADDRRFGNPLFGNVLYTAGSTGVQAYFDPMRRAGAQARDVLLQIAARELGVSKAELRTGPSAVVAPDGTRLGYGELVARGAAGTSVPEADAVTLKERSEFRIIGHDVPRRDVVAKSTGTAVFAIDVALPNIAYATVLRAPVEGERPLSINDAKARAVPGVLDVVALPDGVSVVAESLWSALGARSMLEVTWSEDAPARAFNSEETLRLYAEAAEDPEAEQAVWAENGNAPAAIVAANQTYSQLYLSDYAYHAQIEPMAAVASVDADGQGAEVWAGTQTQSWTTRTVMDVLGIEQDKVRLNMMTMGGSFGRRTAFTQDYVRDAVLSSKAVGRPVKVIWTREDDVKNGTFRPAAAQRLEAGLTADGKLDGWHHKVATPTVIGFFNPVRWDAVKPNDVISMRGAESKFYGIKDFRADHIITPRQARLAPYRGIGAAYTSFAAEAFMDELAEQAGRDPLDFRMDLVAENPRGRHLLEKVAEMSNWSNQDGRALGLSFAGYSSSMAAGVAEIEVDQSTGDIAVKHFWAAVDAGLIVSPDNAHNQIEGGIIFGISMALREKIDIENGEVVQNNYWDYEIARANQIPPIEIYMAEVDAPPVGVGEVGTPMVSAAIANAFHRATGRRLRHMPFTPDRVSALLQS</sequence>